<dbReference type="GO" id="GO:0016787">
    <property type="term" value="F:hydrolase activity"/>
    <property type="evidence" value="ECO:0007669"/>
    <property type="project" value="UniProtKB-UniRule"/>
</dbReference>
<dbReference type="InterPro" id="IPR027417">
    <property type="entry name" value="P-loop_NTPase"/>
</dbReference>
<keyword evidence="5" id="KW-0238">DNA-binding</keyword>
<protein>
    <submittedName>
        <fullName evidence="8">UvrD-helicase domain-containing protein</fullName>
    </submittedName>
</protein>
<proteinExistence type="predicted"/>
<dbReference type="Gene3D" id="3.40.50.300">
    <property type="entry name" value="P-loop containing nucleotide triphosphate hydrolases"/>
    <property type="match status" value="1"/>
</dbReference>
<keyword evidence="3 6" id="KW-0347">Helicase</keyword>
<dbReference type="GO" id="GO:0043138">
    <property type="term" value="F:3'-5' DNA helicase activity"/>
    <property type="evidence" value="ECO:0007669"/>
    <property type="project" value="TreeGrafter"/>
</dbReference>
<evidence type="ECO:0000256" key="3">
    <source>
        <dbReference type="ARBA" id="ARBA00022806"/>
    </source>
</evidence>
<dbReference type="PANTHER" id="PTHR11070">
    <property type="entry name" value="UVRD / RECB / PCRA DNA HELICASE FAMILY MEMBER"/>
    <property type="match status" value="1"/>
</dbReference>
<dbReference type="Proteomes" id="UP000478463">
    <property type="component" value="Chromosome"/>
</dbReference>
<dbReference type="GO" id="GO:0000725">
    <property type="term" value="P:recombinational repair"/>
    <property type="evidence" value="ECO:0007669"/>
    <property type="project" value="TreeGrafter"/>
</dbReference>
<evidence type="ECO:0000259" key="7">
    <source>
        <dbReference type="PROSITE" id="PS51198"/>
    </source>
</evidence>
<feature type="binding site" evidence="6">
    <location>
        <begin position="20"/>
        <end position="27"/>
    </location>
    <ligand>
        <name>ATP</name>
        <dbReference type="ChEBI" id="CHEBI:30616"/>
    </ligand>
</feature>
<keyword evidence="2 6" id="KW-0378">Hydrolase</keyword>
<evidence type="ECO:0000256" key="2">
    <source>
        <dbReference type="ARBA" id="ARBA00022801"/>
    </source>
</evidence>
<evidence type="ECO:0000256" key="6">
    <source>
        <dbReference type="PROSITE-ProRule" id="PRU00560"/>
    </source>
</evidence>
<dbReference type="Pfam" id="PF00580">
    <property type="entry name" value="UvrD-helicase"/>
    <property type="match status" value="1"/>
</dbReference>
<dbReference type="InterPro" id="IPR013986">
    <property type="entry name" value="DExx_box_DNA_helicase_dom_sf"/>
</dbReference>
<feature type="domain" description="UvrD-like helicase ATP-binding" evidence="7">
    <location>
        <begin position="1"/>
        <end position="269"/>
    </location>
</feature>
<dbReference type="EMBL" id="CP063310">
    <property type="protein sequence ID" value="QOS68230.1"/>
    <property type="molecule type" value="Genomic_DNA"/>
</dbReference>
<dbReference type="PANTHER" id="PTHR11070:SF2">
    <property type="entry name" value="ATP-DEPENDENT DNA HELICASE SRS2"/>
    <property type="match status" value="1"/>
</dbReference>
<evidence type="ECO:0000313" key="8">
    <source>
        <dbReference type="EMBL" id="QOS68230.1"/>
    </source>
</evidence>
<dbReference type="PROSITE" id="PS51198">
    <property type="entry name" value="UVRD_HELICASE_ATP_BIND"/>
    <property type="match status" value="1"/>
</dbReference>
<keyword evidence="1 6" id="KW-0547">Nucleotide-binding</keyword>
<reference evidence="8 9" key="1">
    <citation type="submission" date="2020-10" db="EMBL/GenBank/DDBJ databases">
        <title>Eggerthella sp. nov., isolated from human feces.</title>
        <authorList>
            <person name="Yajun G."/>
        </authorList>
    </citation>
    <scope>NUCLEOTIDE SEQUENCE [LARGE SCALE GENOMIC DNA]</scope>
    <source>
        <strain evidence="8 9">HF-1101</strain>
    </source>
</reference>
<organism evidence="8 9">
    <name type="scientific">Eggerthella guodeyinii</name>
    <dbReference type="NCBI Taxonomy" id="2690837"/>
    <lineage>
        <taxon>Bacteria</taxon>
        <taxon>Bacillati</taxon>
        <taxon>Actinomycetota</taxon>
        <taxon>Coriobacteriia</taxon>
        <taxon>Eggerthellales</taxon>
        <taxon>Eggerthellaceae</taxon>
        <taxon>Eggerthella</taxon>
    </lineage>
</organism>
<dbReference type="Gene3D" id="1.10.10.160">
    <property type="match status" value="1"/>
</dbReference>
<evidence type="ECO:0000256" key="1">
    <source>
        <dbReference type="ARBA" id="ARBA00022741"/>
    </source>
</evidence>
<accession>A0A6L7IND3</accession>
<name>A0A6L7IND3_9ACTN</name>
<gene>
    <name evidence="8" type="ORF">GS424_017415</name>
</gene>
<sequence length="647" mass="70199">MIDAIASLASFDGRIAKVQGPARSGKTEALVQRCARLIGGGAAPASILVEVSSAAATQAFRRRLRAALGPDGRHAADEVHVRTALETCVAVLDAPAARAATGRAPRLLNGAEYNFFLEDMKTLGQPIRRLRKMLEFFYRQMSDLAPRDSWLMGGEEETVLAHLERVLASRGAMLVQEAPYRCASFLQSDAGEGARGSYAYVLCDDFQNMSRAEQTCLCLLADRQLVACGNPNQQQALGTAFPCAEGFTQFDARRRDVEVFTLKGAFGNPAVSAFVDSLCDHGDLDPAFKAGRVADAGLADGLMAVKWSTPEDELDGITKYLRVVLDAEEDLHESRTCVLVPNKRWALMAQRVLKQRGFTVTLAGAFCSLGGDPRESARARALVAYTKLNLLADPCDLTAWRSWCGFDNYLTNSDAWNGLQVFAEQRGLSLLDALALIAELDEEPFARANALAERWRAGHALIAQNAGRKGFGLLRAIEAEGLPEFEETARALVGDEDAAAVFALQRRAVTDPALPDDPHVLHVAAYGSLCGLEYDNVFAIAAIDGFVPRRDAFEVISTEEERERVMNEERRSFCNSVSKANKRLVVSFFCRAPLELAERAKMQVVRVKAEDGSRVAAVRPTAFLAEAGDAAPTTTGGQALLARHGLN</sequence>
<evidence type="ECO:0000313" key="9">
    <source>
        <dbReference type="Proteomes" id="UP000478463"/>
    </source>
</evidence>
<dbReference type="GO" id="GO:0005524">
    <property type="term" value="F:ATP binding"/>
    <property type="evidence" value="ECO:0007669"/>
    <property type="project" value="UniProtKB-UniRule"/>
</dbReference>
<keyword evidence="4 6" id="KW-0067">ATP-binding</keyword>
<evidence type="ECO:0000256" key="5">
    <source>
        <dbReference type="ARBA" id="ARBA00023125"/>
    </source>
</evidence>
<dbReference type="SUPFAM" id="SSF52540">
    <property type="entry name" value="P-loop containing nucleoside triphosphate hydrolases"/>
    <property type="match status" value="1"/>
</dbReference>
<dbReference type="GO" id="GO:0003677">
    <property type="term" value="F:DNA binding"/>
    <property type="evidence" value="ECO:0007669"/>
    <property type="project" value="UniProtKB-KW"/>
</dbReference>
<dbReference type="InterPro" id="IPR000212">
    <property type="entry name" value="DNA_helicase_UvrD/REP"/>
</dbReference>
<evidence type="ECO:0000256" key="4">
    <source>
        <dbReference type="ARBA" id="ARBA00022840"/>
    </source>
</evidence>
<dbReference type="RefSeq" id="WP_160940887.1">
    <property type="nucleotide sequence ID" value="NZ_CP063310.1"/>
</dbReference>
<dbReference type="InterPro" id="IPR014016">
    <property type="entry name" value="UvrD-like_ATP-bd"/>
</dbReference>
<dbReference type="KEGG" id="egd:GS424_017415"/>
<dbReference type="AlphaFoldDB" id="A0A6L7IND3"/>